<name>K2QGT5_MACPH</name>
<comment type="caution">
    <text evidence="2">The sequence shown here is derived from an EMBL/GenBank/DDBJ whole genome shotgun (WGS) entry which is preliminary data.</text>
</comment>
<dbReference type="VEuPathDB" id="FungiDB:MPH_14071"/>
<dbReference type="EMBL" id="AHHD01000871">
    <property type="protein sequence ID" value="EKG08971.1"/>
    <property type="molecule type" value="Genomic_DNA"/>
</dbReference>
<evidence type="ECO:0000313" key="3">
    <source>
        <dbReference type="Proteomes" id="UP000007129"/>
    </source>
</evidence>
<dbReference type="Proteomes" id="UP000007129">
    <property type="component" value="Unassembled WGS sequence"/>
</dbReference>
<dbReference type="InParanoid" id="K2QGT5"/>
<feature type="non-terminal residue" evidence="2">
    <location>
        <position position="1"/>
    </location>
</feature>
<feature type="compositionally biased region" description="Basic residues" evidence="1">
    <location>
        <begin position="71"/>
        <end position="84"/>
    </location>
</feature>
<sequence length="91" mass="10724">DNRHATINSSKQEQAAAAGINISRLLGAVMGYFRRFPSHIGQRFRSWDLWRYLEQTASRKRNRTVSNSNHGKQRRFAHLRHHQQKLQGQWA</sequence>
<protein>
    <submittedName>
        <fullName evidence="2">Uncharacterized protein</fullName>
    </submittedName>
</protein>
<evidence type="ECO:0000313" key="2">
    <source>
        <dbReference type="EMBL" id="EKG08971.1"/>
    </source>
</evidence>
<reference evidence="2 3" key="1">
    <citation type="journal article" date="2012" name="BMC Genomics">
        <title>Tools to kill: Genome of one of the most destructive plant pathogenic fungi Macrophomina phaseolina.</title>
        <authorList>
            <person name="Islam M.S."/>
            <person name="Haque M.S."/>
            <person name="Islam M.M."/>
            <person name="Emdad E.M."/>
            <person name="Halim A."/>
            <person name="Hossen Q.M.M."/>
            <person name="Hossain M.Z."/>
            <person name="Ahmed B."/>
            <person name="Rahim S."/>
            <person name="Rahman M.S."/>
            <person name="Alam M.M."/>
            <person name="Hou S."/>
            <person name="Wan X."/>
            <person name="Saito J.A."/>
            <person name="Alam M."/>
        </authorList>
    </citation>
    <scope>NUCLEOTIDE SEQUENCE [LARGE SCALE GENOMIC DNA]</scope>
    <source>
        <strain evidence="2 3">MS6</strain>
    </source>
</reference>
<organism evidence="2 3">
    <name type="scientific">Macrophomina phaseolina (strain MS6)</name>
    <name type="common">Charcoal rot fungus</name>
    <dbReference type="NCBI Taxonomy" id="1126212"/>
    <lineage>
        <taxon>Eukaryota</taxon>
        <taxon>Fungi</taxon>
        <taxon>Dikarya</taxon>
        <taxon>Ascomycota</taxon>
        <taxon>Pezizomycotina</taxon>
        <taxon>Dothideomycetes</taxon>
        <taxon>Dothideomycetes incertae sedis</taxon>
        <taxon>Botryosphaeriales</taxon>
        <taxon>Botryosphaeriaceae</taxon>
        <taxon>Macrophomina</taxon>
    </lineage>
</organism>
<proteinExistence type="predicted"/>
<evidence type="ECO:0000256" key="1">
    <source>
        <dbReference type="SAM" id="MobiDB-lite"/>
    </source>
</evidence>
<dbReference type="AlphaFoldDB" id="K2QGT5"/>
<dbReference type="HOGENOM" id="CLU_2432861_0_0_1"/>
<feature type="region of interest" description="Disordered" evidence="1">
    <location>
        <begin position="60"/>
        <end position="91"/>
    </location>
</feature>
<accession>K2QGT5</accession>
<gene>
    <name evidence="2" type="ORF">MPH_14071</name>
</gene>